<keyword evidence="1" id="KW-1133">Transmembrane helix</keyword>
<keyword evidence="1" id="KW-0812">Transmembrane</keyword>
<organism evidence="2 3">
    <name type="scientific">Anoxybacillus andreesenii</name>
    <dbReference type="NCBI Taxonomy" id="1325932"/>
    <lineage>
        <taxon>Bacteria</taxon>
        <taxon>Bacillati</taxon>
        <taxon>Bacillota</taxon>
        <taxon>Bacilli</taxon>
        <taxon>Bacillales</taxon>
        <taxon>Anoxybacillaceae</taxon>
        <taxon>Anoxybacillus</taxon>
    </lineage>
</organism>
<sequence>MVKNERGSTLLVVMLMMLVFTILGLSIISTSIGGAKRTEVREEQITDDLESIRTLGEAVAYIKKTIETDFNKDNPDMSVSEYSTNIIEQKIIKNPYDYKIQNISNNPEYEIKQNEDFTRVLLVTSGKYKQIVYITGMPSFLKYAVGSRGILTLNGSTYIEKGNIYANEKLVLSNQAKYIYAGSNLVEDTFFPSVSAGENNQIDSHLFIENEEIEYCNNMNCYSGNIKNEGSFHSLSIKDLNNAFEPFAPIFSKEDTEFVDVDIIQTFKEKLKTSGFVANNNNPTIEELILGGMVSSSVQKISSFENLDNSSSIKGYLYVPPAKEEGDEVDDDPNSDIYIDTSNLIMSDKSKWVVIDGNAVIENIGNEIMNVSANILITGNLTIRGDIAFNSTIYVLGDTTINNVNISGYDDGELILMTQGKLEIARINKFKNDVVNSIKAYLYTDNELEVAEVYAMGSYLYIEGGIFAKGNLEVNAYRGTVEDKNTHIEFVKGKKNDPTSSRLIIKNNKKLFLNQAQGLPKINRLEVMTDLMSK</sequence>
<accession>A0ABT9V5B9</accession>
<protein>
    <recommendedName>
        <fullName evidence="4">Tfp pilus assembly protein PilX</fullName>
    </recommendedName>
</protein>
<keyword evidence="3" id="KW-1185">Reference proteome</keyword>
<gene>
    <name evidence="2" type="ORF">J2S07_002451</name>
</gene>
<name>A0ABT9V5B9_9BACL</name>
<proteinExistence type="predicted"/>
<reference evidence="2 3" key="1">
    <citation type="submission" date="2023-07" db="EMBL/GenBank/DDBJ databases">
        <title>Genomic Encyclopedia of Type Strains, Phase IV (KMG-IV): sequencing the most valuable type-strain genomes for metagenomic binning, comparative biology and taxonomic classification.</title>
        <authorList>
            <person name="Goeker M."/>
        </authorList>
    </citation>
    <scope>NUCLEOTIDE SEQUENCE [LARGE SCALE GENOMIC DNA]</scope>
    <source>
        <strain evidence="2 3">DSM 23948</strain>
    </source>
</reference>
<evidence type="ECO:0000313" key="3">
    <source>
        <dbReference type="Proteomes" id="UP001231362"/>
    </source>
</evidence>
<dbReference type="Proteomes" id="UP001231362">
    <property type="component" value="Unassembled WGS sequence"/>
</dbReference>
<evidence type="ECO:0008006" key="4">
    <source>
        <dbReference type="Google" id="ProtNLM"/>
    </source>
</evidence>
<dbReference type="RefSeq" id="WP_307150654.1">
    <property type="nucleotide sequence ID" value="NZ_JAUSTU010000010.1"/>
</dbReference>
<evidence type="ECO:0000256" key="1">
    <source>
        <dbReference type="SAM" id="Phobius"/>
    </source>
</evidence>
<feature type="transmembrane region" description="Helical" evidence="1">
    <location>
        <begin position="7"/>
        <end position="28"/>
    </location>
</feature>
<evidence type="ECO:0000313" key="2">
    <source>
        <dbReference type="EMBL" id="MDQ0156133.1"/>
    </source>
</evidence>
<keyword evidence="1" id="KW-0472">Membrane</keyword>
<comment type="caution">
    <text evidence="2">The sequence shown here is derived from an EMBL/GenBank/DDBJ whole genome shotgun (WGS) entry which is preliminary data.</text>
</comment>
<dbReference type="EMBL" id="JAUSTU010000010">
    <property type="protein sequence ID" value="MDQ0156133.1"/>
    <property type="molecule type" value="Genomic_DNA"/>
</dbReference>